<keyword evidence="2" id="KW-1185">Reference proteome</keyword>
<dbReference type="Proteomes" id="UP000035930">
    <property type="component" value="Chromosome"/>
</dbReference>
<sequence length="36" mass="4354">MMNHIREYPTCTSLHFTKSVYNELGLINMIFIIIFY</sequence>
<proteinExistence type="predicted"/>
<gene>
    <name evidence="1" type="ORF">FNO190_1618</name>
</gene>
<evidence type="ECO:0000313" key="2">
    <source>
        <dbReference type="Proteomes" id="UP000035930"/>
    </source>
</evidence>
<organism evidence="1 2">
    <name type="scientific">Francisella orientalis</name>
    <dbReference type="NCBI Taxonomy" id="299583"/>
    <lineage>
        <taxon>Bacteria</taxon>
        <taxon>Pseudomonadati</taxon>
        <taxon>Pseudomonadota</taxon>
        <taxon>Gammaproteobacteria</taxon>
        <taxon>Thiotrichales</taxon>
        <taxon>Francisellaceae</taxon>
        <taxon>Francisella</taxon>
    </lineage>
</organism>
<accession>A0ABN4H050</accession>
<protein>
    <submittedName>
        <fullName evidence="1">Uncharacterized protein</fullName>
    </submittedName>
</protein>
<dbReference type="EMBL" id="CP011923">
    <property type="protein sequence ID" value="AKN89223.1"/>
    <property type="molecule type" value="Genomic_DNA"/>
</dbReference>
<reference evidence="1" key="1">
    <citation type="submission" date="2017-08" db="EMBL/GenBank/DDBJ databases">
        <title>Complete Genome Sequence of Francisella noatunensis subsp. orientalis strain FNO190.</title>
        <authorList>
            <person name="Pereira F.L."/>
            <person name="Goncalves L.A."/>
            <person name="Guilherme T.C."/>
            <person name="Soares S.C."/>
            <person name="Dorella F.A."/>
            <person name="Carvalho A.F."/>
            <person name="Leibowitz M.P."/>
            <person name="Leal C.A.G."/>
            <person name="Azevedo V.A.C."/>
            <person name="Figueiredo H.C.P."/>
        </authorList>
    </citation>
    <scope>NUCLEOTIDE SEQUENCE</scope>
    <source>
        <strain evidence="1">FNO190</strain>
    </source>
</reference>
<evidence type="ECO:0000313" key="1">
    <source>
        <dbReference type="EMBL" id="AKN89223.1"/>
    </source>
</evidence>
<name>A0ABN4H050_9GAMM</name>